<evidence type="ECO:0000256" key="2">
    <source>
        <dbReference type="ARBA" id="ARBA00009773"/>
    </source>
</evidence>
<dbReference type="PANTHER" id="PTHR21716">
    <property type="entry name" value="TRANSMEMBRANE PROTEIN"/>
    <property type="match status" value="1"/>
</dbReference>
<name>A0A0Q4B916_9BACT</name>
<dbReference type="STRING" id="1702214.AL399_03485"/>
<feature type="transmembrane region" description="Helical" evidence="8">
    <location>
        <begin position="205"/>
        <end position="226"/>
    </location>
</feature>
<protein>
    <recommendedName>
        <fullName evidence="11">Permease</fullName>
    </recommendedName>
</protein>
<dbReference type="AlphaFoldDB" id="A0A0Q4B916"/>
<keyword evidence="6 8" id="KW-1133">Transmembrane helix</keyword>
<feature type="transmembrane region" description="Helical" evidence="8">
    <location>
        <begin position="246"/>
        <end position="267"/>
    </location>
</feature>
<reference evidence="9" key="1">
    <citation type="submission" date="2015-08" db="EMBL/GenBank/DDBJ databases">
        <title>Candidatus Bacteriodes Periocalifornicus.</title>
        <authorList>
            <person name="McLean J.S."/>
            <person name="Kelley S."/>
        </authorList>
    </citation>
    <scope>NUCLEOTIDE SEQUENCE [LARGE SCALE GENOMIC DNA]</scope>
    <source>
        <strain evidence="9">12B</strain>
    </source>
</reference>
<evidence type="ECO:0000256" key="4">
    <source>
        <dbReference type="ARBA" id="ARBA00022475"/>
    </source>
</evidence>
<keyword evidence="5 8" id="KW-0812">Transmembrane</keyword>
<keyword evidence="4" id="KW-1003">Cell membrane</keyword>
<feature type="transmembrane region" description="Helical" evidence="8">
    <location>
        <begin position="314"/>
        <end position="340"/>
    </location>
</feature>
<organism evidence="9 10">
    <name type="scientific">Candidatus [Bacteroides] periocalifornicus</name>
    <dbReference type="NCBI Taxonomy" id="1702214"/>
    <lineage>
        <taxon>Bacteria</taxon>
        <taxon>Pseudomonadati</taxon>
        <taxon>Bacteroidota</taxon>
    </lineage>
</organism>
<dbReference type="InterPro" id="IPR002549">
    <property type="entry name" value="AI-2E-like"/>
</dbReference>
<dbReference type="PATRIC" id="fig|1702214.3.peg.1274"/>
<dbReference type="Pfam" id="PF01594">
    <property type="entry name" value="AI-2E_transport"/>
    <property type="match status" value="1"/>
</dbReference>
<feature type="transmembrane region" description="Helical" evidence="8">
    <location>
        <begin position="150"/>
        <end position="169"/>
    </location>
</feature>
<evidence type="ECO:0000256" key="7">
    <source>
        <dbReference type="ARBA" id="ARBA00023136"/>
    </source>
</evidence>
<dbReference type="EMBL" id="LIIK01000012">
    <property type="protein sequence ID" value="KQM09095.1"/>
    <property type="molecule type" value="Genomic_DNA"/>
</dbReference>
<evidence type="ECO:0000313" key="10">
    <source>
        <dbReference type="Proteomes" id="UP000054172"/>
    </source>
</evidence>
<keyword evidence="3" id="KW-0813">Transport</keyword>
<feature type="transmembrane region" description="Helical" evidence="8">
    <location>
        <begin position="55"/>
        <end position="77"/>
    </location>
</feature>
<evidence type="ECO:0000256" key="6">
    <source>
        <dbReference type="ARBA" id="ARBA00022989"/>
    </source>
</evidence>
<accession>A0A0Q4B916</accession>
<dbReference type="Proteomes" id="UP000054172">
    <property type="component" value="Unassembled WGS sequence"/>
</dbReference>
<proteinExistence type="inferred from homology"/>
<evidence type="ECO:0000313" key="9">
    <source>
        <dbReference type="EMBL" id="KQM09095.1"/>
    </source>
</evidence>
<evidence type="ECO:0000256" key="1">
    <source>
        <dbReference type="ARBA" id="ARBA00004651"/>
    </source>
</evidence>
<feature type="transmembrane region" description="Helical" evidence="8">
    <location>
        <begin position="279"/>
        <end position="302"/>
    </location>
</feature>
<evidence type="ECO:0008006" key="11">
    <source>
        <dbReference type="Google" id="ProtNLM"/>
    </source>
</evidence>
<gene>
    <name evidence="9" type="ORF">AL399_03485</name>
</gene>
<keyword evidence="10" id="KW-1185">Reference proteome</keyword>
<sequence>MNRLARYIIIGVSVGAVAFLLWYFSSIVWYIVVATVLSLIGKPIVELLSRWLPRWVGATVALLAMWAFFVGMCWGMVPLFSGQLSDLQSVDPTELLQRFDVPLEQIDHRVQRFLPSEGADFSIKQEIRTYMAKFLNATAFTNLFASTANFVTDLLIFLFSVSFITFFFLKDEQLFANGLSFFFPERYEDNVRHAMARVNALLRRYFVGIIVESLVITILTTPLLLLLRIPWNTAMVIGLLSGVLNVIPYVGALISLGIAYLLPLMLYIHGPGPMPLGTLLLLITAVFLAVRFVDNFFLQPYIYSSSASAHPLEIFLVLLLAGSVAGVVGMLLAIPAYIVVRVFAKEFFNNFHLVQRLTKNI</sequence>
<keyword evidence="7 8" id="KW-0472">Membrane</keyword>
<comment type="similarity">
    <text evidence="2">Belongs to the autoinducer-2 exporter (AI-2E) (TC 2.A.86) family.</text>
</comment>
<evidence type="ECO:0000256" key="8">
    <source>
        <dbReference type="SAM" id="Phobius"/>
    </source>
</evidence>
<dbReference type="GO" id="GO:0005886">
    <property type="term" value="C:plasma membrane"/>
    <property type="evidence" value="ECO:0007669"/>
    <property type="project" value="UniProtKB-SubCell"/>
</dbReference>
<dbReference type="PANTHER" id="PTHR21716:SF53">
    <property type="entry name" value="PERMEASE PERM-RELATED"/>
    <property type="match status" value="1"/>
</dbReference>
<evidence type="ECO:0000256" key="3">
    <source>
        <dbReference type="ARBA" id="ARBA00022448"/>
    </source>
</evidence>
<dbReference type="GO" id="GO:0055085">
    <property type="term" value="P:transmembrane transport"/>
    <property type="evidence" value="ECO:0007669"/>
    <property type="project" value="TreeGrafter"/>
</dbReference>
<evidence type="ECO:0000256" key="5">
    <source>
        <dbReference type="ARBA" id="ARBA00022692"/>
    </source>
</evidence>
<feature type="transmembrane region" description="Helical" evidence="8">
    <location>
        <begin position="7"/>
        <end position="24"/>
    </location>
</feature>
<comment type="subcellular location">
    <subcellularLocation>
        <location evidence="1">Cell membrane</location>
        <topology evidence="1">Multi-pass membrane protein</topology>
    </subcellularLocation>
</comment>
<comment type="caution">
    <text evidence="9">The sequence shown here is derived from an EMBL/GenBank/DDBJ whole genome shotgun (WGS) entry which is preliminary data.</text>
</comment>